<dbReference type="GO" id="GO:0003855">
    <property type="term" value="F:3-dehydroquinate dehydratase activity"/>
    <property type="evidence" value="ECO:0007669"/>
    <property type="project" value="UniProtKB-EC"/>
</dbReference>
<evidence type="ECO:0000256" key="5">
    <source>
        <dbReference type="ARBA" id="ARBA00012060"/>
    </source>
</evidence>
<dbReference type="Gene3D" id="3.40.50.9100">
    <property type="entry name" value="Dehydroquinase, class II"/>
    <property type="match status" value="1"/>
</dbReference>
<comment type="catalytic activity">
    <reaction evidence="1">
        <text>3-dehydroquinate = 3-dehydroshikimate + H2O</text>
        <dbReference type="Rhea" id="RHEA:21096"/>
        <dbReference type="ChEBI" id="CHEBI:15377"/>
        <dbReference type="ChEBI" id="CHEBI:16630"/>
        <dbReference type="ChEBI" id="CHEBI:32364"/>
        <dbReference type="EC" id="4.2.1.10"/>
    </reaction>
</comment>
<keyword evidence="6" id="KW-0028">Amino-acid biosynthesis</keyword>
<comment type="subunit">
    <text evidence="4">Homododecamer.</text>
</comment>
<dbReference type="EC" id="4.2.1.10" evidence="5"/>
<keyword evidence="6" id="KW-0057">Aromatic amino acid biosynthesis</keyword>
<comment type="caution">
    <text evidence="8">The sequence shown here is derived from an EMBL/GenBank/DDBJ whole genome shotgun (WGS) entry which is preliminary data.</text>
</comment>
<evidence type="ECO:0000256" key="2">
    <source>
        <dbReference type="ARBA" id="ARBA00004902"/>
    </source>
</evidence>
<dbReference type="EMBL" id="BMHH01000008">
    <property type="protein sequence ID" value="GGA93930.1"/>
    <property type="molecule type" value="Genomic_DNA"/>
</dbReference>
<dbReference type="AlphaFoldDB" id="A0A916SET4"/>
<dbReference type="Proteomes" id="UP000646478">
    <property type="component" value="Unassembled WGS sequence"/>
</dbReference>
<evidence type="ECO:0000313" key="9">
    <source>
        <dbReference type="Proteomes" id="UP000646478"/>
    </source>
</evidence>
<reference evidence="8" key="2">
    <citation type="submission" date="2020-09" db="EMBL/GenBank/DDBJ databases">
        <authorList>
            <person name="Sun Q."/>
            <person name="Zhou Y."/>
        </authorList>
    </citation>
    <scope>NUCLEOTIDE SEQUENCE</scope>
    <source>
        <strain evidence="8">CGMCC 1.15082</strain>
    </source>
</reference>
<evidence type="ECO:0000256" key="1">
    <source>
        <dbReference type="ARBA" id="ARBA00001864"/>
    </source>
</evidence>
<evidence type="ECO:0000313" key="8">
    <source>
        <dbReference type="EMBL" id="GGA93930.1"/>
    </source>
</evidence>
<dbReference type="SUPFAM" id="SSF52304">
    <property type="entry name" value="Type II 3-dehydroquinate dehydratase"/>
    <property type="match status" value="1"/>
</dbReference>
<evidence type="ECO:0000256" key="4">
    <source>
        <dbReference type="ARBA" id="ARBA00011193"/>
    </source>
</evidence>
<evidence type="ECO:0000256" key="7">
    <source>
        <dbReference type="ARBA" id="ARBA00023239"/>
    </source>
</evidence>
<dbReference type="Pfam" id="PF01220">
    <property type="entry name" value="DHquinase_II"/>
    <property type="match status" value="1"/>
</dbReference>
<protein>
    <recommendedName>
        <fullName evidence="5">3-dehydroquinate dehydratase</fullName>
        <ecNumber evidence="5">4.2.1.10</ecNumber>
    </recommendedName>
</protein>
<dbReference type="InterPro" id="IPR001874">
    <property type="entry name" value="DHquinase_II"/>
</dbReference>
<sequence>MSNIWKREPFRHHLYISKAATGVIVGLARNGVVVHGIFGFRAYATDLSPSIHVAT</sequence>
<dbReference type="InterPro" id="IPR036441">
    <property type="entry name" value="DHquinase_II_sf"/>
</dbReference>
<keyword evidence="9" id="KW-1185">Reference proteome</keyword>
<gene>
    <name evidence="8" type="ORF">GCM10011491_22650</name>
</gene>
<evidence type="ECO:0000256" key="3">
    <source>
        <dbReference type="ARBA" id="ARBA00011037"/>
    </source>
</evidence>
<reference evidence="8" key="1">
    <citation type="journal article" date="2014" name="Int. J. Syst. Evol. Microbiol.">
        <title>Complete genome sequence of Corynebacterium casei LMG S-19264T (=DSM 44701T), isolated from a smear-ripened cheese.</title>
        <authorList>
            <consortium name="US DOE Joint Genome Institute (JGI-PGF)"/>
            <person name="Walter F."/>
            <person name="Albersmeier A."/>
            <person name="Kalinowski J."/>
            <person name="Ruckert C."/>
        </authorList>
    </citation>
    <scope>NUCLEOTIDE SEQUENCE</scope>
    <source>
        <strain evidence="8">CGMCC 1.15082</strain>
    </source>
</reference>
<comment type="similarity">
    <text evidence="3">Belongs to the type-II 3-dehydroquinase family.</text>
</comment>
<proteinExistence type="inferred from homology"/>
<name>A0A916SET4_9HYPH</name>
<accession>A0A916SET4</accession>
<keyword evidence="7" id="KW-0456">Lyase</keyword>
<dbReference type="GO" id="GO:0009073">
    <property type="term" value="P:aromatic amino acid family biosynthetic process"/>
    <property type="evidence" value="ECO:0007669"/>
    <property type="project" value="UniProtKB-KW"/>
</dbReference>
<evidence type="ECO:0000256" key="6">
    <source>
        <dbReference type="ARBA" id="ARBA00023141"/>
    </source>
</evidence>
<organism evidence="8 9">
    <name type="scientific">Brucella endophytica</name>
    <dbReference type="NCBI Taxonomy" id="1963359"/>
    <lineage>
        <taxon>Bacteria</taxon>
        <taxon>Pseudomonadati</taxon>
        <taxon>Pseudomonadota</taxon>
        <taxon>Alphaproteobacteria</taxon>
        <taxon>Hyphomicrobiales</taxon>
        <taxon>Brucellaceae</taxon>
        <taxon>Brucella/Ochrobactrum group</taxon>
        <taxon>Brucella</taxon>
    </lineage>
</organism>
<comment type="pathway">
    <text evidence="2">Metabolic intermediate biosynthesis; chorismate biosynthesis; chorismate from D-erythrose 4-phosphate and phosphoenolpyruvate: step 3/7.</text>
</comment>